<evidence type="ECO:0000313" key="1">
    <source>
        <dbReference type="EMBL" id="GGJ89835.1"/>
    </source>
</evidence>
<keyword evidence="2" id="KW-1185">Reference proteome</keyword>
<dbReference type="RefSeq" id="WP_188982472.1">
    <property type="nucleotide sequence ID" value="NZ_BMPO01000003.1"/>
</dbReference>
<dbReference type="Proteomes" id="UP000635983">
    <property type="component" value="Unassembled WGS sequence"/>
</dbReference>
<comment type="caution">
    <text evidence="1">The sequence shown here is derived from an EMBL/GenBank/DDBJ whole genome shotgun (WGS) entry which is preliminary data.</text>
</comment>
<dbReference type="EMBL" id="BMPO01000003">
    <property type="protein sequence ID" value="GGJ89835.1"/>
    <property type="molecule type" value="Genomic_DNA"/>
</dbReference>
<reference evidence="1" key="1">
    <citation type="journal article" date="2014" name="Int. J. Syst. Evol. Microbiol.">
        <title>Complete genome sequence of Corynebacterium casei LMG S-19264T (=DSM 44701T), isolated from a smear-ripened cheese.</title>
        <authorList>
            <consortium name="US DOE Joint Genome Institute (JGI-PGF)"/>
            <person name="Walter F."/>
            <person name="Albersmeier A."/>
            <person name="Kalinowski J."/>
            <person name="Ruckert C."/>
        </authorList>
    </citation>
    <scope>NUCLEOTIDE SEQUENCE</scope>
    <source>
        <strain evidence="1">JCM 30078</strain>
    </source>
</reference>
<proteinExistence type="predicted"/>
<organism evidence="1 2">
    <name type="scientific">Pseudomonas matsuisoli</name>
    <dbReference type="NCBI Taxonomy" id="1515666"/>
    <lineage>
        <taxon>Bacteria</taxon>
        <taxon>Pseudomonadati</taxon>
        <taxon>Pseudomonadota</taxon>
        <taxon>Gammaproteobacteria</taxon>
        <taxon>Pseudomonadales</taxon>
        <taxon>Pseudomonadaceae</taxon>
        <taxon>Pseudomonas</taxon>
    </lineage>
</organism>
<accession>A0A917UW94</accession>
<evidence type="ECO:0008006" key="3">
    <source>
        <dbReference type="Google" id="ProtNLM"/>
    </source>
</evidence>
<dbReference type="AlphaFoldDB" id="A0A917UW94"/>
<evidence type="ECO:0000313" key="2">
    <source>
        <dbReference type="Proteomes" id="UP000635983"/>
    </source>
</evidence>
<name>A0A917UW94_9PSED</name>
<protein>
    <recommendedName>
        <fullName evidence="3">YqjK-like protein</fullName>
    </recommendedName>
</protein>
<reference evidence="1" key="2">
    <citation type="submission" date="2020-09" db="EMBL/GenBank/DDBJ databases">
        <authorList>
            <person name="Sun Q."/>
            <person name="Ohkuma M."/>
        </authorList>
    </citation>
    <scope>NUCLEOTIDE SEQUENCE</scope>
    <source>
        <strain evidence="1">JCM 30078</strain>
    </source>
</reference>
<sequence length="105" mass="11735">MSKAMSTSAERKMRKDLIRLRMDMYRQQLLYHSQPVRHPLSGITSLLFSSNRSSKVGEESAGSPMWIGAATVFLALFGKRLGKVGKLARLAITAYPLVLKIKSPR</sequence>
<gene>
    <name evidence="1" type="ORF">GCM10009304_14260</name>
</gene>